<protein>
    <submittedName>
        <fullName evidence="1">Uncharacterized protein</fullName>
    </submittedName>
</protein>
<reference evidence="1" key="2">
    <citation type="journal article" date="2015" name="Data Brief">
        <title>Shoot transcriptome of the giant reed, Arundo donax.</title>
        <authorList>
            <person name="Barrero R.A."/>
            <person name="Guerrero F.D."/>
            <person name="Moolhuijzen P."/>
            <person name="Goolsby J.A."/>
            <person name="Tidwell J."/>
            <person name="Bellgard S.E."/>
            <person name="Bellgard M.I."/>
        </authorList>
    </citation>
    <scope>NUCLEOTIDE SEQUENCE</scope>
    <source>
        <tissue evidence="1">Shoot tissue taken approximately 20 cm above the soil surface</tissue>
    </source>
</reference>
<evidence type="ECO:0000313" key="1">
    <source>
        <dbReference type="EMBL" id="JAE26367.1"/>
    </source>
</evidence>
<accession>A0A0A9GPF7</accession>
<reference evidence="1" key="1">
    <citation type="submission" date="2014-09" db="EMBL/GenBank/DDBJ databases">
        <authorList>
            <person name="Magalhaes I.L.F."/>
            <person name="Oliveira U."/>
            <person name="Santos F.R."/>
            <person name="Vidigal T.H.D.A."/>
            <person name="Brescovit A.D."/>
            <person name="Santos A.J."/>
        </authorList>
    </citation>
    <scope>NUCLEOTIDE SEQUENCE</scope>
    <source>
        <tissue evidence="1">Shoot tissue taken approximately 20 cm above the soil surface</tissue>
    </source>
</reference>
<proteinExistence type="predicted"/>
<organism evidence="1">
    <name type="scientific">Arundo donax</name>
    <name type="common">Giant reed</name>
    <name type="synonym">Donax arundinaceus</name>
    <dbReference type="NCBI Taxonomy" id="35708"/>
    <lineage>
        <taxon>Eukaryota</taxon>
        <taxon>Viridiplantae</taxon>
        <taxon>Streptophyta</taxon>
        <taxon>Embryophyta</taxon>
        <taxon>Tracheophyta</taxon>
        <taxon>Spermatophyta</taxon>
        <taxon>Magnoliopsida</taxon>
        <taxon>Liliopsida</taxon>
        <taxon>Poales</taxon>
        <taxon>Poaceae</taxon>
        <taxon>PACMAD clade</taxon>
        <taxon>Arundinoideae</taxon>
        <taxon>Arundineae</taxon>
        <taxon>Arundo</taxon>
    </lineage>
</organism>
<dbReference type="AlphaFoldDB" id="A0A0A9GPF7"/>
<sequence>MIRRDTMCHPPSGETSFNTDYYKMYS</sequence>
<name>A0A0A9GPF7_ARUDO</name>
<dbReference type="EMBL" id="GBRH01171529">
    <property type="protein sequence ID" value="JAE26367.1"/>
    <property type="molecule type" value="Transcribed_RNA"/>
</dbReference>